<dbReference type="RefSeq" id="WP_341836798.1">
    <property type="nucleotide sequence ID" value="NZ_CP149822.1"/>
</dbReference>
<evidence type="ECO:0000313" key="3">
    <source>
        <dbReference type="Proteomes" id="UP001485459"/>
    </source>
</evidence>
<name>A0ABZ2YQC0_9BACT</name>
<sequence length="499" mass="57119">MVARIIFGKQVGKAIRYNENKVQEKIATCLQANGIGWNDTTLSAQAKERFFQDLTSRNQGANTNALHISLNFHPSEKDRLTDNLLQEIVARYMEGIGFGDQPFLVYRHTDTHHPHVHIVTTNIRYDGTQINTQWIRQRKSEPTRMFLEKEYGLIPASGRVVDTLLPFQALEDPAMEYGESELKAKISNIVRDVVNTYQFTSLQEFNAILEQYNVYADGGAPNSKLDLTEGLVFWEMNRFREKLGKGIKASIIYGKPTKEKLTELYEIKKSRRSKFKARLVRVVDDAIAAARNQEQFAELLATAKVQVKFHLTEKGDPFGITFIDNLTRCVFKGSDLKKGYSAKKILEKITSTVNEQQQYNFLLLQKVLGSTDFANKPETILRSWRRQGLKLVKIQQKSSTKYLAGYYSLPPESFTALPETVQKWLRSHEPNMIDNSTSGKTKSVFNNADFMLEVPASFLSLLEQHTASYGFLLDPVYAHSSMPRELLQEARKKKKKKRR</sequence>
<protein>
    <submittedName>
        <fullName evidence="2">Relaxase/mobilization nuclease domain-containing protein</fullName>
    </submittedName>
</protein>
<dbReference type="EMBL" id="CP149822">
    <property type="protein sequence ID" value="WZN41955.1"/>
    <property type="molecule type" value="Genomic_DNA"/>
</dbReference>
<feature type="domain" description="MobA/VirD2-like nuclease" evidence="1">
    <location>
        <begin position="17"/>
        <end position="153"/>
    </location>
</feature>
<dbReference type="Pfam" id="PF03432">
    <property type="entry name" value="Relaxase"/>
    <property type="match status" value="1"/>
</dbReference>
<reference evidence="3" key="1">
    <citation type="submission" date="2024-03" db="EMBL/GenBank/DDBJ databases">
        <title>Chitinophaga horti sp. nov., isolated from garden soil.</title>
        <authorList>
            <person name="Lee D.S."/>
            <person name="Han D.M."/>
            <person name="Baek J.H."/>
            <person name="Choi D.G."/>
            <person name="Jeon J.H."/>
            <person name="Jeon C.O."/>
        </authorList>
    </citation>
    <scope>NUCLEOTIDE SEQUENCE [LARGE SCALE GENOMIC DNA]</scope>
    <source>
        <strain evidence="3">GPA1</strain>
    </source>
</reference>
<evidence type="ECO:0000259" key="1">
    <source>
        <dbReference type="Pfam" id="PF03432"/>
    </source>
</evidence>
<evidence type="ECO:0000313" key="2">
    <source>
        <dbReference type="EMBL" id="WZN41955.1"/>
    </source>
</evidence>
<gene>
    <name evidence="2" type="ORF">WJU16_02755</name>
</gene>
<dbReference type="InterPro" id="IPR005094">
    <property type="entry name" value="Endonuclease_MobA/VirD2"/>
</dbReference>
<organism evidence="2 3">
    <name type="scientific">Chitinophaga pollutisoli</name>
    <dbReference type="NCBI Taxonomy" id="3133966"/>
    <lineage>
        <taxon>Bacteria</taxon>
        <taxon>Pseudomonadati</taxon>
        <taxon>Bacteroidota</taxon>
        <taxon>Chitinophagia</taxon>
        <taxon>Chitinophagales</taxon>
        <taxon>Chitinophagaceae</taxon>
        <taxon>Chitinophaga</taxon>
    </lineage>
</organism>
<proteinExistence type="predicted"/>
<dbReference type="Proteomes" id="UP001485459">
    <property type="component" value="Chromosome"/>
</dbReference>
<keyword evidence="3" id="KW-1185">Reference proteome</keyword>
<accession>A0ABZ2YQC0</accession>